<feature type="region of interest" description="Disordered" evidence="1">
    <location>
        <begin position="204"/>
        <end position="252"/>
    </location>
</feature>
<protein>
    <submittedName>
        <fullName evidence="2">Uncharacterized protein</fullName>
    </submittedName>
</protein>
<feature type="compositionally biased region" description="Low complexity" evidence="1">
    <location>
        <begin position="22"/>
        <end position="45"/>
    </location>
</feature>
<proteinExistence type="predicted"/>
<feature type="compositionally biased region" description="Acidic residues" evidence="1">
    <location>
        <begin position="205"/>
        <end position="214"/>
    </location>
</feature>
<sequence>MPTFIRLPPPEFPADVFRKTGPPSIRTPSISERPSSRSSLNSSKSFLPDGMPPTLDDESYMTPSLAPLRHTCEGWTSWAKDDSTEALLPAPRASPPHLGEPRDGPRPRSGTEASAGARADRDCAACRSYAAAKRAVTREEVIDAWRAALPARRGEPEWDAASQASDGTVSSASTGCFSIHDERDTTQWFIPHHGPNAQWLASDAGPDDWDDEPHEEAPAIAGGVARGGEEAGVALEDAKEPEEEVLDDAKGSKKRLSKRVLSAMLPCIPVS</sequence>
<dbReference type="EMBL" id="BPQB01000023">
    <property type="protein sequence ID" value="GJE91862.1"/>
    <property type="molecule type" value="Genomic_DNA"/>
</dbReference>
<comment type="caution">
    <text evidence="2">The sequence shown here is derived from an EMBL/GenBank/DDBJ whole genome shotgun (WGS) entry which is preliminary data.</text>
</comment>
<name>A0A9P3GC13_9APHY</name>
<evidence type="ECO:0000313" key="3">
    <source>
        <dbReference type="Proteomes" id="UP000703269"/>
    </source>
</evidence>
<dbReference type="AlphaFoldDB" id="A0A9P3GC13"/>
<organism evidence="2 3">
    <name type="scientific">Phanerochaete sordida</name>
    <dbReference type="NCBI Taxonomy" id="48140"/>
    <lineage>
        <taxon>Eukaryota</taxon>
        <taxon>Fungi</taxon>
        <taxon>Dikarya</taxon>
        <taxon>Basidiomycota</taxon>
        <taxon>Agaricomycotina</taxon>
        <taxon>Agaricomycetes</taxon>
        <taxon>Polyporales</taxon>
        <taxon>Phanerochaetaceae</taxon>
        <taxon>Phanerochaete</taxon>
    </lineage>
</organism>
<accession>A0A9P3GC13</accession>
<dbReference type="Proteomes" id="UP000703269">
    <property type="component" value="Unassembled WGS sequence"/>
</dbReference>
<dbReference type="OrthoDB" id="10581403at2759"/>
<keyword evidence="3" id="KW-1185">Reference proteome</keyword>
<feature type="region of interest" description="Disordered" evidence="1">
    <location>
        <begin position="82"/>
        <end position="120"/>
    </location>
</feature>
<evidence type="ECO:0000256" key="1">
    <source>
        <dbReference type="SAM" id="MobiDB-lite"/>
    </source>
</evidence>
<reference evidence="2 3" key="1">
    <citation type="submission" date="2021-08" db="EMBL/GenBank/DDBJ databases">
        <title>Draft Genome Sequence of Phanerochaete sordida strain YK-624.</title>
        <authorList>
            <person name="Mori T."/>
            <person name="Dohra H."/>
            <person name="Suzuki T."/>
            <person name="Kawagishi H."/>
            <person name="Hirai H."/>
        </authorList>
    </citation>
    <scope>NUCLEOTIDE SEQUENCE [LARGE SCALE GENOMIC DNA]</scope>
    <source>
        <strain evidence="2 3">YK-624</strain>
    </source>
</reference>
<evidence type="ECO:0000313" key="2">
    <source>
        <dbReference type="EMBL" id="GJE91862.1"/>
    </source>
</evidence>
<gene>
    <name evidence="2" type="ORF">PsYK624_080130</name>
</gene>
<feature type="region of interest" description="Disordered" evidence="1">
    <location>
        <begin position="1"/>
        <end position="62"/>
    </location>
</feature>